<protein>
    <recommendedName>
        <fullName evidence="5 15">Phosphoribosylformylglycinamidine cyclo-ligase</fullName>
        <ecNumber evidence="4 15">6.3.3.1</ecNumber>
    </recommendedName>
    <alternativeName>
        <fullName evidence="12 15">AIR synthase</fullName>
    </alternativeName>
    <alternativeName>
        <fullName evidence="13 15">AIRS</fullName>
    </alternativeName>
    <alternativeName>
        <fullName evidence="11 15">Phosphoribosyl-aminoimidazole synthetase</fullName>
    </alternativeName>
</protein>
<evidence type="ECO:0000256" key="10">
    <source>
        <dbReference type="ARBA" id="ARBA00022840"/>
    </source>
</evidence>
<dbReference type="RefSeq" id="WP_117679710.1">
    <property type="nucleotide sequence ID" value="NZ_JAQCWE010000007.1"/>
</dbReference>
<evidence type="ECO:0000256" key="5">
    <source>
        <dbReference type="ARBA" id="ARBA00020367"/>
    </source>
</evidence>
<evidence type="ECO:0000256" key="3">
    <source>
        <dbReference type="ARBA" id="ARBA00010280"/>
    </source>
</evidence>
<evidence type="ECO:0000256" key="14">
    <source>
        <dbReference type="ARBA" id="ARBA00049057"/>
    </source>
</evidence>
<keyword evidence="7 15" id="KW-0436">Ligase</keyword>
<keyword evidence="10 15" id="KW-0067">ATP-binding</keyword>
<evidence type="ECO:0000256" key="4">
    <source>
        <dbReference type="ARBA" id="ARBA00013047"/>
    </source>
</evidence>
<comment type="caution">
    <text evidence="18">The sequence shown here is derived from an EMBL/GenBank/DDBJ whole genome shotgun (WGS) entry which is preliminary data.</text>
</comment>
<feature type="domain" description="PurM-like C-terminal" evidence="17">
    <location>
        <begin position="179"/>
        <end position="363"/>
    </location>
</feature>
<dbReference type="HAMAP" id="MF_00741">
    <property type="entry name" value="AIRS"/>
    <property type="match status" value="1"/>
</dbReference>
<evidence type="ECO:0000256" key="1">
    <source>
        <dbReference type="ARBA" id="ARBA00004496"/>
    </source>
</evidence>
<dbReference type="Gene3D" id="3.90.650.10">
    <property type="entry name" value="PurM-like C-terminal domain"/>
    <property type="match status" value="1"/>
</dbReference>
<dbReference type="InterPro" id="IPR010918">
    <property type="entry name" value="PurM-like_C_dom"/>
</dbReference>
<dbReference type="PANTHER" id="PTHR10520">
    <property type="entry name" value="TRIFUNCTIONAL PURINE BIOSYNTHETIC PROTEIN ADENOSINE-3-RELATED"/>
    <property type="match status" value="1"/>
</dbReference>
<dbReference type="Pfam" id="PF02769">
    <property type="entry name" value="AIRS_C"/>
    <property type="match status" value="1"/>
</dbReference>
<dbReference type="GO" id="GO:0005524">
    <property type="term" value="F:ATP binding"/>
    <property type="evidence" value="ECO:0007669"/>
    <property type="project" value="UniProtKB-KW"/>
</dbReference>
<dbReference type="Pfam" id="PF00586">
    <property type="entry name" value="AIRS"/>
    <property type="match status" value="1"/>
</dbReference>
<dbReference type="UniPathway" id="UPA00074">
    <property type="reaction ID" value="UER00129"/>
</dbReference>
<dbReference type="GO" id="GO:0004637">
    <property type="term" value="F:phosphoribosylamine-glycine ligase activity"/>
    <property type="evidence" value="ECO:0007669"/>
    <property type="project" value="TreeGrafter"/>
</dbReference>
<dbReference type="CDD" id="cd02196">
    <property type="entry name" value="PurM"/>
    <property type="match status" value="1"/>
</dbReference>
<feature type="domain" description="PurM-like N-terminal" evidence="16">
    <location>
        <begin position="59"/>
        <end position="167"/>
    </location>
</feature>
<evidence type="ECO:0000256" key="9">
    <source>
        <dbReference type="ARBA" id="ARBA00022755"/>
    </source>
</evidence>
<evidence type="ECO:0000256" key="6">
    <source>
        <dbReference type="ARBA" id="ARBA00022490"/>
    </source>
</evidence>
<dbReference type="FunFam" id="3.90.650.10:FF:000011">
    <property type="entry name" value="Phosphoribosylformylglycinamidine cyclo-ligase"/>
    <property type="match status" value="1"/>
</dbReference>
<keyword evidence="9 15" id="KW-0658">Purine biosynthesis</keyword>
<evidence type="ECO:0000313" key="18">
    <source>
        <dbReference type="EMBL" id="RGL09868.1"/>
    </source>
</evidence>
<evidence type="ECO:0000259" key="16">
    <source>
        <dbReference type="Pfam" id="PF00586"/>
    </source>
</evidence>
<dbReference type="InterPro" id="IPR036921">
    <property type="entry name" value="PurM-like_N_sf"/>
</dbReference>
<keyword evidence="6 15" id="KW-0963">Cytoplasm</keyword>
<gene>
    <name evidence="15" type="primary">purM</name>
    <name evidence="18" type="ORF">DXC81_06540</name>
</gene>
<dbReference type="EMBL" id="QSRJ01000007">
    <property type="protein sequence ID" value="RGL09868.1"/>
    <property type="molecule type" value="Genomic_DNA"/>
</dbReference>
<dbReference type="GO" id="GO:0006189">
    <property type="term" value="P:'de novo' IMP biosynthetic process"/>
    <property type="evidence" value="ECO:0007669"/>
    <property type="project" value="UniProtKB-UniRule"/>
</dbReference>
<dbReference type="FunFam" id="3.30.1330.10:FF:000001">
    <property type="entry name" value="Phosphoribosylformylglycinamidine cyclo-ligase"/>
    <property type="match status" value="1"/>
</dbReference>
<evidence type="ECO:0000256" key="7">
    <source>
        <dbReference type="ARBA" id="ARBA00022598"/>
    </source>
</evidence>
<evidence type="ECO:0000256" key="13">
    <source>
        <dbReference type="ARBA" id="ARBA00033093"/>
    </source>
</evidence>
<dbReference type="SUPFAM" id="SSF55326">
    <property type="entry name" value="PurM N-terminal domain-like"/>
    <property type="match status" value="1"/>
</dbReference>
<evidence type="ECO:0000256" key="8">
    <source>
        <dbReference type="ARBA" id="ARBA00022741"/>
    </source>
</evidence>
<evidence type="ECO:0000259" key="17">
    <source>
        <dbReference type="Pfam" id="PF02769"/>
    </source>
</evidence>
<dbReference type="NCBIfam" id="TIGR00878">
    <property type="entry name" value="purM"/>
    <property type="match status" value="1"/>
</dbReference>
<evidence type="ECO:0000256" key="2">
    <source>
        <dbReference type="ARBA" id="ARBA00004686"/>
    </source>
</evidence>
<reference evidence="18 19" key="1">
    <citation type="submission" date="2018-08" db="EMBL/GenBank/DDBJ databases">
        <title>A genome reference for cultivated species of the human gut microbiota.</title>
        <authorList>
            <person name="Zou Y."/>
            <person name="Xue W."/>
            <person name="Luo G."/>
        </authorList>
    </citation>
    <scope>NUCLEOTIDE SEQUENCE [LARGE SCALE GENOMIC DNA]</scope>
    <source>
        <strain evidence="18 19">TF08-14</strain>
    </source>
</reference>
<dbReference type="Proteomes" id="UP000260943">
    <property type="component" value="Unassembled WGS sequence"/>
</dbReference>
<comment type="similarity">
    <text evidence="3 15">Belongs to the AIR synthase family.</text>
</comment>
<dbReference type="InterPro" id="IPR004733">
    <property type="entry name" value="PurM_cligase"/>
</dbReference>
<evidence type="ECO:0000256" key="11">
    <source>
        <dbReference type="ARBA" id="ARBA00031908"/>
    </source>
</evidence>
<name>A0A3E4QS55_9ACTN</name>
<proteinExistence type="inferred from homology"/>
<organism evidence="18 19">
    <name type="scientific">Collinsella tanakaei</name>
    <dbReference type="NCBI Taxonomy" id="626935"/>
    <lineage>
        <taxon>Bacteria</taxon>
        <taxon>Bacillati</taxon>
        <taxon>Actinomycetota</taxon>
        <taxon>Coriobacteriia</taxon>
        <taxon>Coriobacteriales</taxon>
        <taxon>Coriobacteriaceae</taxon>
        <taxon>Collinsella</taxon>
    </lineage>
</organism>
<evidence type="ECO:0000313" key="19">
    <source>
        <dbReference type="Proteomes" id="UP000260943"/>
    </source>
</evidence>
<dbReference type="SUPFAM" id="SSF56042">
    <property type="entry name" value="PurM C-terminal domain-like"/>
    <property type="match status" value="1"/>
</dbReference>
<comment type="catalytic activity">
    <reaction evidence="14 15">
        <text>2-formamido-N(1)-(5-O-phospho-beta-D-ribosyl)acetamidine + ATP = 5-amino-1-(5-phospho-beta-D-ribosyl)imidazole + ADP + phosphate + H(+)</text>
        <dbReference type="Rhea" id="RHEA:23032"/>
        <dbReference type="ChEBI" id="CHEBI:15378"/>
        <dbReference type="ChEBI" id="CHEBI:30616"/>
        <dbReference type="ChEBI" id="CHEBI:43474"/>
        <dbReference type="ChEBI" id="CHEBI:137981"/>
        <dbReference type="ChEBI" id="CHEBI:147287"/>
        <dbReference type="ChEBI" id="CHEBI:456216"/>
        <dbReference type="EC" id="6.3.3.1"/>
    </reaction>
</comment>
<dbReference type="PANTHER" id="PTHR10520:SF12">
    <property type="entry name" value="TRIFUNCTIONAL PURINE BIOSYNTHETIC PROTEIN ADENOSINE-3"/>
    <property type="match status" value="1"/>
</dbReference>
<comment type="pathway">
    <text evidence="2 15">Purine metabolism; IMP biosynthesis via de novo pathway; 5-amino-1-(5-phospho-D-ribosyl)imidazole from N(2)-formyl-N(1)-(5-phospho-D-ribosyl)glycinamide: step 2/2.</text>
</comment>
<dbReference type="GO" id="GO:0046084">
    <property type="term" value="P:adenine biosynthetic process"/>
    <property type="evidence" value="ECO:0007669"/>
    <property type="project" value="TreeGrafter"/>
</dbReference>
<dbReference type="Gene3D" id="3.30.1330.10">
    <property type="entry name" value="PurM-like, N-terminal domain"/>
    <property type="match status" value="1"/>
</dbReference>
<dbReference type="InterPro" id="IPR016188">
    <property type="entry name" value="PurM-like_N"/>
</dbReference>
<dbReference type="EC" id="6.3.3.1" evidence="4 15"/>
<accession>A0A3E4QS55</accession>
<comment type="subcellular location">
    <subcellularLocation>
        <location evidence="1 15">Cytoplasm</location>
    </subcellularLocation>
</comment>
<dbReference type="GO" id="GO:0005829">
    <property type="term" value="C:cytosol"/>
    <property type="evidence" value="ECO:0007669"/>
    <property type="project" value="TreeGrafter"/>
</dbReference>
<sequence length="368" mass="38353">MADTSKHVTYEDAGVDTAEGARAVDAIKQMVAETNRPEVVGGIGGFGGLFSAAALKDMEDPILISGTDGVGTKLVLAQLLDRHETVGQDLVAMCVNDILASGAEPLFFLDYVAIGHIEASQMAKIVKGVADGCKLAGCALVGGEMAEHPGVMRPDDYDLAGFAVGVVDRPKMIDPANVQAGDVILGLPSTGVHSNGYSLVRKVIGVDGMVPGTPEAEAKRAELEVVREDLGGVSLADALLAPTRIYVKPVLELLRGGAPVHALAHITGGGITENLDRALPKNVDALVSRDGDKMGWSVPPVITYISQQAQLAPNEACKTFNMGVGLCIICAPEDEANIVAALENMGERPFRVGTCIEGSGKVVYTDEQ</sequence>
<dbReference type="GO" id="GO:0004641">
    <property type="term" value="F:phosphoribosylformylglycinamidine cyclo-ligase activity"/>
    <property type="evidence" value="ECO:0007669"/>
    <property type="project" value="UniProtKB-UniRule"/>
</dbReference>
<evidence type="ECO:0000256" key="12">
    <source>
        <dbReference type="ARBA" id="ARBA00032931"/>
    </source>
</evidence>
<keyword evidence="8 15" id="KW-0547">Nucleotide-binding</keyword>
<dbReference type="InterPro" id="IPR036676">
    <property type="entry name" value="PurM-like_C_sf"/>
</dbReference>
<evidence type="ECO:0000256" key="15">
    <source>
        <dbReference type="HAMAP-Rule" id="MF_00741"/>
    </source>
</evidence>
<dbReference type="AlphaFoldDB" id="A0A3E4QS55"/>